<evidence type="ECO:0000256" key="1">
    <source>
        <dbReference type="SAM" id="MobiDB-lite"/>
    </source>
</evidence>
<dbReference type="EMBL" id="HBUE01348863">
    <property type="protein sequence ID" value="CAG6602058.1"/>
    <property type="molecule type" value="Transcribed_RNA"/>
</dbReference>
<dbReference type="EMBL" id="HBUE01241808">
    <property type="protein sequence ID" value="CAG6549777.1"/>
    <property type="molecule type" value="Transcribed_RNA"/>
</dbReference>
<feature type="region of interest" description="Disordered" evidence="1">
    <location>
        <begin position="25"/>
        <end position="77"/>
    </location>
</feature>
<organism evidence="2">
    <name type="scientific">Culex pipiens</name>
    <name type="common">House mosquito</name>
    <dbReference type="NCBI Taxonomy" id="7175"/>
    <lineage>
        <taxon>Eukaryota</taxon>
        <taxon>Metazoa</taxon>
        <taxon>Ecdysozoa</taxon>
        <taxon>Arthropoda</taxon>
        <taxon>Hexapoda</taxon>
        <taxon>Insecta</taxon>
        <taxon>Pterygota</taxon>
        <taxon>Neoptera</taxon>
        <taxon>Endopterygota</taxon>
        <taxon>Diptera</taxon>
        <taxon>Nematocera</taxon>
        <taxon>Culicoidea</taxon>
        <taxon>Culicidae</taxon>
        <taxon>Culicinae</taxon>
        <taxon>Culicini</taxon>
        <taxon>Culex</taxon>
        <taxon>Culex</taxon>
    </lineage>
</organism>
<feature type="compositionally biased region" description="Basic and acidic residues" evidence="1">
    <location>
        <begin position="62"/>
        <end position="77"/>
    </location>
</feature>
<proteinExistence type="predicted"/>
<evidence type="ECO:0000313" key="2">
    <source>
        <dbReference type="EMBL" id="CAG6602058.1"/>
    </source>
</evidence>
<sequence>MGPKRNIIIKVGYCPGDQALPLAIRSPSPRTQPYGDAHLRGHKPGRQFTGLEHGGSKLTRSAKNEQTGRPKLSNEETKQSLMKLSRTCISNQNKINFKCFPHHFE</sequence>
<protein>
    <submittedName>
        <fullName evidence="2">(northern house mosquito) hypothetical protein</fullName>
    </submittedName>
</protein>
<name>A0A8D8L8G4_CULPI</name>
<reference evidence="2" key="1">
    <citation type="submission" date="2021-05" db="EMBL/GenBank/DDBJ databases">
        <authorList>
            <person name="Alioto T."/>
            <person name="Alioto T."/>
            <person name="Gomez Garrido J."/>
        </authorList>
    </citation>
    <scope>NUCLEOTIDE SEQUENCE</scope>
</reference>
<accession>A0A8D8L8G4</accession>
<dbReference type="AlphaFoldDB" id="A0A8D8L8G4"/>